<dbReference type="Proteomes" id="UP001212411">
    <property type="component" value="Chromosome 1"/>
</dbReference>
<evidence type="ECO:0000259" key="1">
    <source>
        <dbReference type="Pfam" id="PF10469"/>
    </source>
</evidence>
<protein>
    <submittedName>
        <fullName evidence="2">Activating signal cointegrator 1 complex subunit, ASCC1-like protein</fullName>
    </submittedName>
</protein>
<dbReference type="InterPro" id="IPR009097">
    <property type="entry name" value="Cyclic_Pdiesterase"/>
</dbReference>
<dbReference type="PIRSF" id="PIRSF027019">
    <property type="entry name" value="Euk_LigT"/>
    <property type="match status" value="1"/>
</dbReference>
<proteinExistence type="predicted"/>
<reference evidence="2 3" key="1">
    <citation type="journal article" date="2023" name="G3 (Bethesda)">
        <title>A high-quality reference genome for the fission yeast Schizosaccharomyces osmophilus.</title>
        <authorList>
            <person name="Jia G.S."/>
            <person name="Zhang W.C."/>
            <person name="Liang Y."/>
            <person name="Liu X.H."/>
            <person name="Rhind N."/>
            <person name="Pidoux A."/>
            <person name="Brysch-Herzberg M."/>
            <person name="Du L.L."/>
        </authorList>
    </citation>
    <scope>NUCLEOTIDE SEQUENCE [LARGE SCALE GENOMIC DNA]</scope>
    <source>
        <strain evidence="2 3">CBS 15793</strain>
    </source>
</reference>
<dbReference type="Gene3D" id="3.90.1140.10">
    <property type="entry name" value="Cyclic phosphodiesterase"/>
    <property type="match status" value="1"/>
</dbReference>
<dbReference type="GeneID" id="80874577"/>
<name>A0AAF0AUB6_9SCHI</name>
<dbReference type="InterPro" id="IPR019510">
    <property type="entry name" value="AKAP7-like_phosphoesterase"/>
</dbReference>
<evidence type="ECO:0000313" key="3">
    <source>
        <dbReference type="Proteomes" id="UP001212411"/>
    </source>
</evidence>
<dbReference type="EMBL" id="CP115611">
    <property type="protein sequence ID" value="WBW70654.1"/>
    <property type="molecule type" value="Genomic_DNA"/>
</dbReference>
<accession>A0AAF0AUB6</accession>
<dbReference type="GO" id="GO:0006355">
    <property type="term" value="P:regulation of DNA-templated transcription"/>
    <property type="evidence" value="ECO:0007669"/>
    <property type="project" value="TreeGrafter"/>
</dbReference>
<keyword evidence="3" id="KW-1185">Reference proteome</keyword>
<sequence>MFNFRYPNLLFLALPLPEYYLKDSYETFRNFLGDSFLSKGYRGPRVSHLTIGMIPVKSEEDVLRSIDHLKDNAQNIQKAYGNELLKIDLQGTSYFGKSPEEARVLYAVPQEQHGRVCVQRFCEYLRESFEDVGIFSKDNRPLTLHCTLLNSRYMKRGKKRLKHFDANPLLERFVHYPWAQNISLSRLCIMKTGAVGPPGDMYYEEIDSIPLH</sequence>
<dbReference type="PANTHER" id="PTHR13360">
    <property type="entry name" value="ACTIVATING SIGNAL COINTEGRATOR 1 COMPLEX SUBUNIT 1"/>
    <property type="match status" value="1"/>
</dbReference>
<dbReference type="RefSeq" id="XP_056034897.1">
    <property type="nucleotide sequence ID" value="XM_056179888.1"/>
</dbReference>
<gene>
    <name evidence="2" type="ORF">SOMG_01095</name>
</gene>
<dbReference type="GO" id="GO:0006307">
    <property type="term" value="P:DNA alkylation repair"/>
    <property type="evidence" value="ECO:0007669"/>
    <property type="project" value="InterPro"/>
</dbReference>
<feature type="domain" description="A-kinase anchor protein 7-like phosphoesterase" evidence="1">
    <location>
        <begin position="11"/>
        <end position="211"/>
    </location>
</feature>
<dbReference type="PANTHER" id="PTHR13360:SF1">
    <property type="entry name" value="ACTIVATING SIGNAL COINTEGRATOR 1 COMPLEX SUBUNIT 1"/>
    <property type="match status" value="1"/>
</dbReference>
<dbReference type="Pfam" id="PF10469">
    <property type="entry name" value="AKAP7_NLS"/>
    <property type="match status" value="1"/>
</dbReference>
<dbReference type="InterPro" id="IPR009210">
    <property type="entry name" value="ASCC1"/>
</dbReference>
<dbReference type="KEGG" id="som:SOMG_01095"/>
<organism evidence="2 3">
    <name type="scientific">Schizosaccharomyces osmophilus</name>
    <dbReference type="NCBI Taxonomy" id="2545709"/>
    <lineage>
        <taxon>Eukaryota</taxon>
        <taxon>Fungi</taxon>
        <taxon>Dikarya</taxon>
        <taxon>Ascomycota</taxon>
        <taxon>Taphrinomycotina</taxon>
        <taxon>Schizosaccharomycetes</taxon>
        <taxon>Schizosaccharomycetales</taxon>
        <taxon>Schizosaccharomycetaceae</taxon>
        <taxon>Schizosaccharomyces</taxon>
    </lineage>
</organism>
<dbReference type="GO" id="GO:0005634">
    <property type="term" value="C:nucleus"/>
    <property type="evidence" value="ECO:0007669"/>
    <property type="project" value="TreeGrafter"/>
</dbReference>
<dbReference type="SUPFAM" id="SSF55144">
    <property type="entry name" value="LigT-like"/>
    <property type="match status" value="1"/>
</dbReference>
<dbReference type="AlphaFoldDB" id="A0AAF0AUB6"/>
<evidence type="ECO:0000313" key="2">
    <source>
        <dbReference type="EMBL" id="WBW70654.1"/>
    </source>
</evidence>